<dbReference type="PANTHER" id="PTHR35204">
    <property type="entry name" value="YALI0A21131P"/>
    <property type="match status" value="1"/>
</dbReference>
<dbReference type="PANTHER" id="PTHR35204:SF1">
    <property type="entry name" value="ENTEROTOXIN"/>
    <property type="match status" value="1"/>
</dbReference>
<gene>
    <name evidence="2" type="ORF">PMIN01_09119</name>
</gene>
<accession>A0A9P6KP57</accession>
<reference evidence="2" key="1">
    <citation type="journal article" date="2020" name="Mol. Plant Microbe Interact.">
        <title>Genome Sequence of the Biocontrol Agent Coniothyrium minitans strain Conio (IMI 134523).</title>
        <authorList>
            <person name="Patel D."/>
            <person name="Shittu T.A."/>
            <person name="Baroncelli R."/>
            <person name="Muthumeenakshi S."/>
            <person name="Osborne T.H."/>
            <person name="Janganan T.K."/>
            <person name="Sreenivasaprasad S."/>
        </authorList>
    </citation>
    <scope>NUCLEOTIDE SEQUENCE</scope>
    <source>
        <strain evidence="2">Conio</strain>
    </source>
</reference>
<dbReference type="AlphaFoldDB" id="A0A9P6KP57"/>
<sequence length="428" mass="49420">MNAGFELIWCDFESPSLELLSNVNVSAPNMSDGARVARTELQQPFIQRPILNGARDRLATEDEGPNGPGMSDPREPFRNTSTWFWFSAATKRYAGDTRIRLDPGGVFSFYEPGLQNQSKARVAEEIEHFGLDRDGRWRSTPFRGEMGREEKLLQLQRRRRHHRLTSVDRQDAQYMRQAVEQRLRSNLEAKQHHRSDIDWAYVAKSIVTRYSDELKTLLSDVSSDIPDTDEDFSPKEWLTRLRQLTHWFLLPFFEYPTPLPSEAYDLAMLFGTRSPYAQAALERCVTQYSVNKEPTNGADVVFSRAITDTLHAMCSTVFKIGLNLEFHWFQYFQPSDPSAPPKLLLPHILKGRAMRWKLDLQELIAWLGWAEQDAGCEEKCGVGEYCYVPMWPVNGWDRHGGPWGGESRYLWQGVCVGMGRYPPEQWEE</sequence>
<evidence type="ECO:0000313" key="2">
    <source>
        <dbReference type="EMBL" id="KAF9733436.1"/>
    </source>
</evidence>
<feature type="region of interest" description="Disordered" evidence="1">
    <location>
        <begin position="54"/>
        <end position="76"/>
    </location>
</feature>
<evidence type="ECO:0000313" key="3">
    <source>
        <dbReference type="Proteomes" id="UP000756921"/>
    </source>
</evidence>
<organism evidence="2 3">
    <name type="scientific">Paraphaeosphaeria minitans</name>
    <dbReference type="NCBI Taxonomy" id="565426"/>
    <lineage>
        <taxon>Eukaryota</taxon>
        <taxon>Fungi</taxon>
        <taxon>Dikarya</taxon>
        <taxon>Ascomycota</taxon>
        <taxon>Pezizomycotina</taxon>
        <taxon>Dothideomycetes</taxon>
        <taxon>Pleosporomycetidae</taxon>
        <taxon>Pleosporales</taxon>
        <taxon>Massarineae</taxon>
        <taxon>Didymosphaeriaceae</taxon>
        <taxon>Paraphaeosphaeria</taxon>
    </lineage>
</organism>
<dbReference type="Proteomes" id="UP000756921">
    <property type="component" value="Unassembled WGS sequence"/>
</dbReference>
<dbReference type="OrthoDB" id="10261782at2759"/>
<evidence type="ECO:0000256" key="1">
    <source>
        <dbReference type="SAM" id="MobiDB-lite"/>
    </source>
</evidence>
<keyword evidence="3" id="KW-1185">Reference proteome</keyword>
<dbReference type="EMBL" id="WJXW01000009">
    <property type="protein sequence ID" value="KAF9733436.1"/>
    <property type="molecule type" value="Genomic_DNA"/>
</dbReference>
<dbReference type="InterPro" id="IPR038921">
    <property type="entry name" value="YOR389W-like"/>
</dbReference>
<comment type="caution">
    <text evidence="2">The sequence shown here is derived from an EMBL/GenBank/DDBJ whole genome shotgun (WGS) entry which is preliminary data.</text>
</comment>
<protein>
    <submittedName>
        <fullName evidence="2">Uncharacterized protein</fullName>
    </submittedName>
</protein>
<proteinExistence type="predicted"/>
<name>A0A9P6KP57_9PLEO</name>